<evidence type="ECO:0000256" key="1">
    <source>
        <dbReference type="ARBA" id="ARBA00022630"/>
    </source>
</evidence>
<dbReference type="PANTHER" id="PTHR43408">
    <property type="entry name" value="FMN REDUCTASE (NADPH)"/>
    <property type="match status" value="1"/>
</dbReference>
<dbReference type="GO" id="GO:0016491">
    <property type="term" value="F:oxidoreductase activity"/>
    <property type="evidence" value="ECO:0007669"/>
    <property type="project" value="UniProtKB-KW"/>
</dbReference>
<dbReference type="Gene3D" id="3.40.50.360">
    <property type="match status" value="1"/>
</dbReference>
<gene>
    <name evidence="5" type="ORF">SAMN04489720_1207</name>
</gene>
<dbReference type="AlphaFoldDB" id="A0A1G8C9D8"/>
<accession>A0A1G8C9D8</accession>
<keyword evidence="2" id="KW-0288">FMN</keyword>
<dbReference type="Proteomes" id="UP000198822">
    <property type="component" value="Chromosome I"/>
</dbReference>
<evidence type="ECO:0000313" key="6">
    <source>
        <dbReference type="Proteomes" id="UP000198822"/>
    </source>
</evidence>
<dbReference type="EMBL" id="LT629695">
    <property type="protein sequence ID" value="SDH41992.1"/>
    <property type="molecule type" value="Genomic_DNA"/>
</dbReference>
<dbReference type="Pfam" id="PF03358">
    <property type="entry name" value="FMN_red"/>
    <property type="match status" value="1"/>
</dbReference>
<dbReference type="STRING" id="399736.SAMN04489720_1207"/>
<dbReference type="InterPro" id="IPR029039">
    <property type="entry name" value="Flavoprotein-like_sf"/>
</dbReference>
<evidence type="ECO:0000259" key="4">
    <source>
        <dbReference type="Pfam" id="PF03358"/>
    </source>
</evidence>
<dbReference type="NCBIfam" id="TIGR04037">
    <property type="entry name" value="LLM_duo_CE1759"/>
    <property type="match status" value="1"/>
</dbReference>
<keyword evidence="1" id="KW-0285">Flavoprotein</keyword>
<organism evidence="5 6">
    <name type="scientific">Agrococcus jejuensis</name>
    <dbReference type="NCBI Taxonomy" id="399736"/>
    <lineage>
        <taxon>Bacteria</taxon>
        <taxon>Bacillati</taxon>
        <taxon>Actinomycetota</taxon>
        <taxon>Actinomycetes</taxon>
        <taxon>Micrococcales</taxon>
        <taxon>Microbacteriaceae</taxon>
        <taxon>Agrococcus</taxon>
    </lineage>
</organism>
<feature type="domain" description="NADPH-dependent FMN reductase-like" evidence="4">
    <location>
        <begin position="26"/>
        <end position="176"/>
    </location>
</feature>
<reference evidence="6" key="1">
    <citation type="submission" date="2016-10" db="EMBL/GenBank/DDBJ databases">
        <authorList>
            <person name="Varghese N."/>
            <person name="Submissions S."/>
        </authorList>
    </citation>
    <scope>NUCLEOTIDE SEQUENCE [LARGE SCALE GENOMIC DNA]</scope>
    <source>
        <strain evidence="6">DSM 22002</strain>
    </source>
</reference>
<dbReference type="PANTHER" id="PTHR43408:SF2">
    <property type="entry name" value="FMN REDUCTASE (NADPH)"/>
    <property type="match status" value="1"/>
</dbReference>
<dbReference type="SUPFAM" id="SSF52218">
    <property type="entry name" value="Flavoproteins"/>
    <property type="match status" value="1"/>
</dbReference>
<dbReference type="InterPro" id="IPR023932">
    <property type="entry name" value="CE1759_FMN_reduct"/>
</dbReference>
<evidence type="ECO:0000256" key="3">
    <source>
        <dbReference type="ARBA" id="ARBA00023002"/>
    </source>
</evidence>
<protein>
    <submittedName>
        <fullName evidence="5">FMN reductase</fullName>
    </submittedName>
</protein>
<dbReference type="InterPro" id="IPR005025">
    <property type="entry name" value="FMN_Rdtase-like_dom"/>
</dbReference>
<proteinExistence type="predicted"/>
<name>A0A1G8C9D8_9MICO</name>
<keyword evidence="6" id="KW-1185">Reference proteome</keyword>
<evidence type="ECO:0000313" key="5">
    <source>
        <dbReference type="EMBL" id="SDH41992.1"/>
    </source>
</evidence>
<evidence type="ECO:0000256" key="2">
    <source>
        <dbReference type="ARBA" id="ARBA00022643"/>
    </source>
</evidence>
<sequence>MRRGRSRAASRLDIQEDPMTDTTPTRIAIVSAGLGDPSTTSMLATRLGEATQRALADSGRTATVDLIELRPLAHDVATHLVTRVAPPALEDAHRRVTTADAIVAVTPVFTMSYSGLFKSFIDGIAERELAGIPTLLGATGGTVRHSMVVDTALRPLFAYLGAVVAPTGVFAATEDWGQDAALQSRIDRAGRELARLVTQMPRAAKVDPFDADSDDFEDFASLLGR</sequence>
<dbReference type="InterPro" id="IPR051814">
    <property type="entry name" value="NAD(P)H-dep_FMN_reductase"/>
</dbReference>
<keyword evidence="3" id="KW-0560">Oxidoreductase</keyword>